<dbReference type="OMA" id="PECKKMS"/>
<evidence type="ECO:0000313" key="3">
    <source>
        <dbReference type="Proteomes" id="UP000000599"/>
    </source>
</evidence>
<gene>
    <name evidence="2" type="ordered locus">DEHA2E07854g</name>
</gene>
<dbReference type="VEuPathDB" id="FungiDB:DEHA2E07854g"/>
<dbReference type="EMBL" id="CR382137">
    <property type="protein sequence ID" value="CAG87882.2"/>
    <property type="molecule type" value="Genomic_DNA"/>
</dbReference>
<sequence>MSDSFMVRPTTAFMKVFDKFSAISGFGNTSGNNTDNINSFANSASKDKKQNNVSASQLQNKIGKISRLENRLMSLQDSLTSDLIDWGSGIPNPDSERMVKNFSLLLAAQKDSSVLIIEKLDKLKLNLAFVNEREKKQNDLLAAKTKILKQLRYSEVKYGPNASSTTLLKEKLEENVCNLGVVEIQYIRAITKNLKDALIDYLYALQSVSANISEATNDYYEVLLSLESGHDLARNSPRKIGNGMGIGVGLNNRKDLNFNTSNSYGLSSKSANDADYSSPKNSDFQERNSPIRMTSQVVEDYQNYTNCVECQKNNKYHHRLITPCTHNGQNIDSRTSKSTHMSATRISPDSISEQGFEIKDGYSPSEHWN</sequence>
<feature type="compositionally biased region" description="Polar residues" evidence="1">
    <location>
        <begin position="278"/>
        <end position="288"/>
    </location>
</feature>
<dbReference type="KEGG" id="dha:DEHA2E07854g"/>
<dbReference type="eggNOG" id="ENOG502SRYK">
    <property type="taxonomic scope" value="Eukaryota"/>
</dbReference>
<accession>Q6BQ69</accession>
<feature type="region of interest" description="Disordered" evidence="1">
    <location>
        <begin position="267"/>
        <end position="288"/>
    </location>
</feature>
<dbReference type="HOGENOM" id="CLU_050549_0_0_1"/>
<proteinExistence type="predicted"/>
<protein>
    <submittedName>
        <fullName evidence="2">DEHA2E07854p</fullName>
    </submittedName>
</protein>
<feature type="region of interest" description="Disordered" evidence="1">
    <location>
        <begin position="328"/>
        <end position="369"/>
    </location>
</feature>
<feature type="region of interest" description="Disordered" evidence="1">
    <location>
        <begin position="37"/>
        <end position="56"/>
    </location>
</feature>
<feature type="compositionally biased region" description="Polar residues" evidence="1">
    <location>
        <begin position="328"/>
        <end position="353"/>
    </location>
</feature>
<dbReference type="OrthoDB" id="4095156at2759"/>
<keyword evidence="3" id="KW-1185">Reference proteome</keyword>
<dbReference type="InParanoid" id="Q6BQ69"/>
<reference evidence="2 3" key="1">
    <citation type="journal article" date="2004" name="Nature">
        <title>Genome evolution in yeasts.</title>
        <authorList>
            <consortium name="Genolevures"/>
            <person name="Dujon B."/>
            <person name="Sherman D."/>
            <person name="Fischer G."/>
            <person name="Durrens P."/>
            <person name="Casaregola S."/>
            <person name="Lafontaine I."/>
            <person name="de Montigny J."/>
            <person name="Marck C."/>
            <person name="Neuveglise C."/>
            <person name="Talla E."/>
            <person name="Goffard N."/>
            <person name="Frangeul L."/>
            <person name="Aigle M."/>
            <person name="Anthouard V."/>
            <person name="Babour A."/>
            <person name="Barbe V."/>
            <person name="Barnay S."/>
            <person name="Blanchin S."/>
            <person name="Beckerich J.M."/>
            <person name="Beyne E."/>
            <person name="Bleykasten C."/>
            <person name="Boisrame A."/>
            <person name="Boyer J."/>
            <person name="Cattolico L."/>
            <person name="Confanioleri F."/>
            <person name="de Daruvar A."/>
            <person name="Despons L."/>
            <person name="Fabre E."/>
            <person name="Fairhead C."/>
            <person name="Ferry-Dumazet H."/>
            <person name="Groppi A."/>
            <person name="Hantraye F."/>
            <person name="Hennequin C."/>
            <person name="Jauniaux N."/>
            <person name="Joyet P."/>
            <person name="Kachouri R."/>
            <person name="Kerrest A."/>
            <person name="Koszul R."/>
            <person name="Lemaire M."/>
            <person name="Lesur I."/>
            <person name="Ma L."/>
            <person name="Muller H."/>
            <person name="Nicaud J.M."/>
            <person name="Nikolski M."/>
            <person name="Oztas S."/>
            <person name="Ozier-Kalogeropoulos O."/>
            <person name="Pellenz S."/>
            <person name="Potier S."/>
            <person name="Richard G.F."/>
            <person name="Straub M.L."/>
            <person name="Suleau A."/>
            <person name="Swennene D."/>
            <person name="Tekaia F."/>
            <person name="Wesolowski-Louvel M."/>
            <person name="Westhof E."/>
            <person name="Wirth B."/>
            <person name="Zeniou-Meyer M."/>
            <person name="Zivanovic I."/>
            <person name="Bolotin-Fukuhara M."/>
            <person name="Thierry A."/>
            <person name="Bouchier C."/>
            <person name="Caudron B."/>
            <person name="Scarpelli C."/>
            <person name="Gaillardin C."/>
            <person name="Weissenbach J."/>
            <person name="Wincker P."/>
            <person name="Souciet J.L."/>
        </authorList>
    </citation>
    <scope>NUCLEOTIDE SEQUENCE [LARGE SCALE GENOMIC DNA]</scope>
    <source>
        <strain evidence="3">ATCC 36239 / CBS 767 / BCRC 21394 / JCM 1990 / NBRC 0083 / IGC 2968</strain>
    </source>
</reference>
<dbReference type="GeneID" id="2902425"/>
<evidence type="ECO:0000256" key="1">
    <source>
        <dbReference type="SAM" id="MobiDB-lite"/>
    </source>
</evidence>
<name>Q6BQ69_DEBHA</name>
<dbReference type="Proteomes" id="UP000000599">
    <property type="component" value="Chromosome E"/>
</dbReference>
<organism evidence="2 3">
    <name type="scientific">Debaryomyces hansenii (strain ATCC 36239 / CBS 767 / BCRC 21394 / JCM 1990 / NBRC 0083 / IGC 2968)</name>
    <name type="common">Yeast</name>
    <name type="synonym">Torulaspora hansenii</name>
    <dbReference type="NCBI Taxonomy" id="284592"/>
    <lineage>
        <taxon>Eukaryota</taxon>
        <taxon>Fungi</taxon>
        <taxon>Dikarya</taxon>
        <taxon>Ascomycota</taxon>
        <taxon>Saccharomycotina</taxon>
        <taxon>Pichiomycetes</taxon>
        <taxon>Debaryomycetaceae</taxon>
        <taxon>Debaryomyces</taxon>
    </lineage>
</organism>
<dbReference type="AlphaFoldDB" id="Q6BQ69"/>
<dbReference type="RefSeq" id="XP_459651.2">
    <property type="nucleotide sequence ID" value="XM_459651.1"/>
</dbReference>
<evidence type="ECO:0000313" key="2">
    <source>
        <dbReference type="EMBL" id="CAG87882.2"/>
    </source>
</evidence>